<feature type="transmembrane region" description="Helical" evidence="1">
    <location>
        <begin position="6"/>
        <end position="32"/>
    </location>
</feature>
<keyword evidence="1" id="KW-1133">Transmembrane helix</keyword>
<accession>A0A2P2LE08</accession>
<keyword evidence="1" id="KW-0472">Membrane</keyword>
<proteinExistence type="predicted"/>
<keyword evidence="1" id="KW-0812">Transmembrane</keyword>
<sequence length="40" mass="4730">MLTDRLLFFFFPPFFIFLFSSLFSVCVCIDFLPLSCKLVD</sequence>
<organism evidence="2">
    <name type="scientific">Rhizophora mucronata</name>
    <name type="common">Asiatic mangrove</name>
    <dbReference type="NCBI Taxonomy" id="61149"/>
    <lineage>
        <taxon>Eukaryota</taxon>
        <taxon>Viridiplantae</taxon>
        <taxon>Streptophyta</taxon>
        <taxon>Embryophyta</taxon>
        <taxon>Tracheophyta</taxon>
        <taxon>Spermatophyta</taxon>
        <taxon>Magnoliopsida</taxon>
        <taxon>eudicotyledons</taxon>
        <taxon>Gunneridae</taxon>
        <taxon>Pentapetalae</taxon>
        <taxon>rosids</taxon>
        <taxon>fabids</taxon>
        <taxon>Malpighiales</taxon>
        <taxon>Rhizophoraceae</taxon>
        <taxon>Rhizophora</taxon>
    </lineage>
</organism>
<dbReference type="EMBL" id="GGEC01035724">
    <property type="protein sequence ID" value="MBX16208.1"/>
    <property type="molecule type" value="Transcribed_RNA"/>
</dbReference>
<protein>
    <submittedName>
        <fullName evidence="2">Uncharacterized protein</fullName>
    </submittedName>
</protein>
<evidence type="ECO:0000313" key="2">
    <source>
        <dbReference type="EMBL" id="MBX16208.1"/>
    </source>
</evidence>
<dbReference type="AlphaFoldDB" id="A0A2P2LE08"/>
<evidence type="ECO:0000256" key="1">
    <source>
        <dbReference type="SAM" id="Phobius"/>
    </source>
</evidence>
<name>A0A2P2LE08_RHIMU</name>
<reference evidence="2" key="1">
    <citation type="submission" date="2018-02" db="EMBL/GenBank/DDBJ databases">
        <title>Rhizophora mucronata_Transcriptome.</title>
        <authorList>
            <person name="Meera S.P."/>
            <person name="Sreeshan A."/>
            <person name="Augustine A."/>
        </authorList>
    </citation>
    <scope>NUCLEOTIDE SEQUENCE</scope>
    <source>
        <tissue evidence="2">Leaf</tissue>
    </source>
</reference>